<sequence length="350" mass="39960">MIRKSLSEPSSSLNLKEVLTEKIPVYYDLLRDFRREHGTAVVNKITVNDMYSGLSGMKTIIKETSDSHPKFGVTYRGVTMPGIVNLLPHRGHFPSPESIFWLLLTGDVPTESQTRSLIHDWASRRQKRNNWLSECQTILKVLPQRLGPLEKLSIILMSLDSTDKHVKDSLRSKILSHEQWECQNFQEKIQRLLGPNPQTNILKGLVRAFIEKSNNSLPGYEKSNYPNLGYHVLHMFANEIASQDPQVKLSMKITNVVDSIPQANEEHFVPEKNSIICPLLKYYGLNDMEFNQGLICMSRALGAVASIIWSRIINLPVENPLSCSTHHCIELMKKTNRESRHDKVILIPKK</sequence>
<evidence type="ECO:0000313" key="2">
    <source>
        <dbReference type="Proteomes" id="UP001168972"/>
    </source>
</evidence>
<gene>
    <name evidence="1" type="ORF">PV327_006561</name>
</gene>
<proteinExistence type="predicted"/>
<dbReference type="AlphaFoldDB" id="A0AA39F4J3"/>
<dbReference type="Proteomes" id="UP001168972">
    <property type="component" value="Unassembled WGS sequence"/>
</dbReference>
<evidence type="ECO:0008006" key="3">
    <source>
        <dbReference type="Google" id="ProtNLM"/>
    </source>
</evidence>
<organism evidence="1 2">
    <name type="scientific">Microctonus hyperodae</name>
    <name type="common">Parasitoid wasp</name>
    <dbReference type="NCBI Taxonomy" id="165561"/>
    <lineage>
        <taxon>Eukaryota</taxon>
        <taxon>Metazoa</taxon>
        <taxon>Ecdysozoa</taxon>
        <taxon>Arthropoda</taxon>
        <taxon>Hexapoda</taxon>
        <taxon>Insecta</taxon>
        <taxon>Pterygota</taxon>
        <taxon>Neoptera</taxon>
        <taxon>Endopterygota</taxon>
        <taxon>Hymenoptera</taxon>
        <taxon>Apocrita</taxon>
        <taxon>Ichneumonoidea</taxon>
        <taxon>Braconidae</taxon>
        <taxon>Euphorinae</taxon>
        <taxon>Microctonus</taxon>
    </lineage>
</organism>
<dbReference type="Gene3D" id="1.10.580.10">
    <property type="entry name" value="Citrate Synthase, domain 1"/>
    <property type="match status" value="1"/>
</dbReference>
<comment type="caution">
    <text evidence="1">The sequence shown here is derived from an EMBL/GenBank/DDBJ whole genome shotgun (WGS) entry which is preliminary data.</text>
</comment>
<dbReference type="InterPro" id="IPR036969">
    <property type="entry name" value="Citrate_synthase_sf"/>
</dbReference>
<dbReference type="GO" id="GO:0006099">
    <property type="term" value="P:tricarboxylic acid cycle"/>
    <property type="evidence" value="ECO:0007669"/>
    <property type="project" value="TreeGrafter"/>
</dbReference>
<dbReference type="EMBL" id="JAQQBR010001833">
    <property type="protein sequence ID" value="KAK0162816.1"/>
    <property type="molecule type" value="Genomic_DNA"/>
</dbReference>
<dbReference type="GO" id="GO:0005759">
    <property type="term" value="C:mitochondrial matrix"/>
    <property type="evidence" value="ECO:0007669"/>
    <property type="project" value="TreeGrafter"/>
</dbReference>
<protein>
    <recommendedName>
        <fullName evidence="3">Citrate synthase</fullName>
    </recommendedName>
</protein>
<dbReference type="GO" id="GO:0046912">
    <property type="term" value="F:acyltransferase activity, acyl groups converted into alkyl on transfer"/>
    <property type="evidence" value="ECO:0007669"/>
    <property type="project" value="InterPro"/>
</dbReference>
<evidence type="ECO:0000313" key="1">
    <source>
        <dbReference type="EMBL" id="KAK0162816.1"/>
    </source>
</evidence>
<keyword evidence="2" id="KW-1185">Reference proteome</keyword>
<dbReference type="SUPFAM" id="SSF48256">
    <property type="entry name" value="Citrate synthase"/>
    <property type="match status" value="2"/>
</dbReference>
<dbReference type="GO" id="GO:0005975">
    <property type="term" value="P:carbohydrate metabolic process"/>
    <property type="evidence" value="ECO:0007669"/>
    <property type="project" value="TreeGrafter"/>
</dbReference>
<dbReference type="InterPro" id="IPR002020">
    <property type="entry name" value="Citrate_synthase"/>
</dbReference>
<reference evidence="1" key="1">
    <citation type="journal article" date="2023" name="bioRxiv">
        <title>Scaffold-level genome assemblies of two parasitoid biocontrol wasps reveal the parthenogenesis mechanism and an associated novel virus.</title>
        <authorList>
            <person name="Inwood S."/>
            <person name="Skelly J."/>
            <person name="Guhlin J."/>
            <person name="Harrop T."/>
            <person name="Goldson S."/>
            <person name="Dearden P."/>
        </authorList>
    </citation>
    <scope>NUCLEOTIDE SEQUENCE</scope>
    <source>
        <strain evidence="1">Lincoln</strain>
        <tissue evidence="1">Whole body</tissue>
    </source>
</reference>
<dbReference type="PANTHER" id="PTHR11739">
    <property type="entry name" value="CITRATE SYNTHASE"/>
    <property type="match status" value="1"/>
</dbReference>
<name>A0AA39F4J3_MICHY</name>
<dbReference type="PANTHER" id="PTHR11739:SF8">
    <property type="entry name" value="CITRATE SYNTHASE, MITOCHONDRIAL"/>
    <property type="match status" value="1"/>
</dbReference>
<reference evidence="1" key="2">
    <citation type="submission" date="2023-03" db="EMBL/GenBank/DDBJ databases">
        <authorList>
            <person name="Inwood S.N."/>
            <person name="Skelly J.G."/>
            <person name="Guhlin J."/>
            <person name="Harrop T.W.R."/>
            <person name="Goldson S.G."/>
            <person name="Dearden P.K."/>
        </authorList>
    </citation>
    <scope>NUCLEOTIDE SEQUENCE</scope>
    <source>
        <strain evidence="1">Lincoln</strain>
        <tissue evidence="1">Whole body</tissue>
    </source>
</reference>
<dbReference type="InterPro" id="IPR016142">
    <property type="entry name" value="Citrate_synth-like_lrg_a-sub"/>
</dbReference>
<accession>A0AA39F4J3</accession>
<dbReference type="Pfam" id="PF00285">
    <property type="entry name" value="Citrate_synt"/>
    <property type="match status" value="1"/>
</dbReference>